<dbReference type="AlphaFoldDB" id="A0A1Y0LC03"/>
<evidence type="ECO:0000313" key="15">
    <source>
        <dbReference type="EMBL" id="ARU99488.1"/>
    </source>
</evidence>
<feature type="domain" description="Thiamine pyrophosphate enzyme central" evidence="11">
    <location>
        <begin position="197"/>
        <end position="316"/>
    </location>
</feature>
<comment type="cofactor">
    <cofactor evidence="9">
        <name>Mg(2+)</name>
        <dbReference type="ChEBI" id="CHEBI:18420"/>
    </cofactor>
    <text evidence="9">Binds 1 Mg(2+) per subunit.</text>
</comment>
<comment type="cofactor">
    <cofactor evidence="2">
        <name>thiamine diphosphate</name>
        <dbReference type="ChEBI" id="CHEBI:58937"/>
    </cofactor>
</comment>
<dbReference type="InterPro" id="IPR029061">
    <property type="entry name" value="THDP-binding"/>
</dbReference>
<dbReference type="EMBL" id="CP015581">
    <property type="protein sequence ID" value="ARU99488.1"/>
    <property type="molecule type" value="Genomic_DNA"/>
</dbReference>
<proteinExistence type="inferred from homology"/>
<dbReference type="EMBL" id="CP015579">
    <property type="protein sequence ID" value="ARU95447.1"/>
    <property type="molecule type" value="Genomic_DNA"/>
</dbReference>
<accession>A0A1Y0LC03</accession>
<dbReference type="InterPro" id="IPR012001">
    <property type="entry name" value="Thiamin_PyroP_enz_TPP-bd_dom"/>
</dbReference>
<keyword evidence="5" id="KW-0210">Decarboxylase</keyword>
<dbReference type="GO" id="GO:0004737">
    <property type="term" value="F:pyruvate decarboxylase activity"/>
    <property type="evidence" value="ECO:0007669"/>
    <property type="project" value="TreeGrafter"/>
</dbReference>
<keyword evidence="8" id="KW-0456">Lyase</keyword>
<keyword evidence="4 9" id="KW-0479">Metal-binding</keyword>
<dbReference type="Gene3D" id="3.40.50.970">
    <property type="match status" value="2"/>
</dbReference>
<evidence type="ECO:0000313" key="17">
    <source>
        <dbReference type="Proteomes" id="UP000195814"/>
    </source>
</evidence>
<dbReference type="InterPro" id="IPR012000">
    <property type="entry name" value="Thiamin_PyroP_enz_cen_dom"/>
</dbReference>
<dbReference type="InterPro" id="IPR029035">
    <property type="entry name" value="DHS-like_NAD/FAD-binding_dom"/>
</dbReference>
<feature type="binding site" evidence="9">
    <location>
        <position position="457"/>
    </location>
    <ligand>
        <name>Mg(2+)</name>
        <dbReference type="ChEBI" id="CHEBI:18420"/>
    </ligand>
</feature>
<dbReference type="GO" id="GO:0005829">
    <property type="term" value="C:cytosol"/>
    <property type="evidence" value="ECO:0007669"/>
    <property type="project" value="TreeGrafter"/>
</dbReference>
<evidence type="ECO:0000256" key="4">
    <source>
        <dbReference type="ARBA" id="ARBA00022723"/>
    </source>
</evidence>
<dbReference type="InterPro" id="IPR047214">
    <property type="entry name" value="TPP_PDC_IPDC"/>
</dbReference>
<evidence type="ECO:0000259" key="13">
    <source>
        <dbReference type="Pfam" id="PF02776"/>
    </source>
</evidence>
<dbReference type="GO" id="GO:0030976">
    <property type="term" value="F:thiamine pyrophosphate binding"/>
    <property type="evidence" value="ECO:0007669"/>
    <property type="project" value="InterPro"/>
</dbReference>
<evidence type="ECO:0000313" key="16">
    <source>
        <dbReference type="Proteomes" id="UP000195729"/>
    </source>
</evidence>
<keyword evidence="14" id="KW-0670">Pyruvate</keyword>
<name>A0A1Y0LC03_TATCI</name>
<dbReference type="Proteomes" id="UP000195729">
    <property type="component" value="Chromosome"/>
</dbReference>
<comment type="cofactor">
    <cofactor evidence="1">
        <name>a metal cation</name>
        <dbReference type="ChEBI" id="CHEBI:25213"/>
    </cofactor>
</comment>
<dbReference type="PANTHER" id="PTHR43452">
    <property type="entry name" value="PYRUVATE DECARBOXYLASE"/>
    <property type="match status" value="1"/>
</dbReference>
<comment type="similarity">
    <text evidence="3 10">Belongs to the TPP enzyme family.</text>
</comment>
<dbReference type="PANTHER" id="PTHR43452:SF30">
    <property type="entry name" value="PYRUVATE DECARBOXYLASE ISOZYME 1-RELATED"/>
    <property type="match status" value="1"/>
</dbReference>
<evidence type="ECO:0000256" key="7">
    <source>
        <dbReference type="ARBA" id="ARBA00023052"/>
    </source>
</evidence>
<evidence type="ECO:0000256" key="8">
    <source>
        <dbReference type="ARBA" id="ARBA00023239"/>
    </source>
</evidence>
<protein>
    <submittedName>
        <fullName evidence="14">Indole-3-pyruvate decarboxylase</fullName>
    </submittedName>
</protein>
<dbReference type="GO" id="GO:0000287">
    <property type="term" value="F:magnesium ion binding"/>
    <property type="evidence" value="ECO:0007669"/>
    <property type="project" value="InterPro"/>
</dbReference>
<dbReference type="PIRSF" id="PIRSF036565">
    <property type="entry name" value="Pyruvt_ip_decrb"/>
    <property type="match status" value="1"/>
</dbReference>
<feature type="domain" description="Thiamine pyrophosphate enzyme TPP-binding" evidence="12">
    <location>
        <begin position="378"/>
        <end position="522"/>
    </location>
</feature>
<dbReference type="InterPro" id="IPR011766">
    <property type="entry name" value="TPP_enzyme_TPP-bd"/>
</dbReference>
<feature type="binding site" evidence="9">
    <location>
        <position position="459"/>
    </location>
    <ligand>
        <name>Mg(2+)</name>
        <dbReference type="ChEBI" id="CHEBI:18420"/>
    </ligand>
</feature>
<dbReference type="Pfam" id="PF02776">
    <property type="entry name" value="TPP_enzyme_N"/>
    <property type="match status" value="1"/>
</dbReference>
<evidence type="ECO:0000256" key="6">
    <source>
        <dbReference type="ARBA" id="ARBA00022842"/>
    </source>
</evidence>
<dbReference type="FunFam" id="3.40.50.970:FF:000019">
    <property type="entry name" value="Pyruvate decarboxylase isozyme"/>
    <property type="match status" value="1"/>
</dbReference>
<reference evidence="16 17" key="1">
    <citation type="submission" date="2016-05" db="EMBL/GenBank/DDBJ databases">
        <title>Complete genome sequence of two 2,5-diketo-D-glunonic acid producing strain Tatumella citrea.</title>
        <authorList>
            <person name="Duan C."/>
            <person name="Yang J."/>
            <person name="Yang S."/>
        </authorList>
    </citation>
    <scope>NUCLEOTIDE SEQUENCE [LARGE SCALE GENOMIC DNA]</scope>
    <source>
        <strain evidence="15 16">ATCC 39140</strain>
        <strain evidence="14 17">DSM 13699</strain>
    </source>
</reference>
<evidence type="ECO:0000259" key="11">
    <source>
        <dbReference type="Pfam" id="PF00205"/>
    </source>
</evidence>
<dbReference type="SUPFAM" id="SSF52518">
    <property type="entry name" value="Thiamin diphosphate-binding fold (THDP-binding)"/>
    <property type="match status" value="2"/>
</dbReference>
<feature type="domain" description="Thiamine pyrophosphate enzyme N-terminal TPP-binding" evidence="13">
    <location>
        <begin position="4"/>
        <end position="107"/>
    </location>
</feature>
<dbReference type="FunFam" id="3.40.50.970:FF:000024">
    <property type="entry name" value="Pyruvate decarboxylase isozyme"/>
    <property type="match status" value="1"/>
</dbReference>
<sequence length="547" mass="59379">MKQTVIEYVLERIADLGIRDIFGVAGDYAFPIEDAICASTTLRWVGNCNELNAAYAADGYARVNGVAALATTFGVGELSALNGIAGSYAENLPVIHLVGMPASAVQNKRRLVHHTLGDGDFSVFYKMSQGVVCAHALLTPDNCIAETERVIACALRERRPVYLGIASDHAEMPVTGEAISLPTPKSDPLALDAALTAIHQRLSHCRSACILPGVIVARRGLREEVTCLAERSGLPFATMFMDKSVLDESLPNYLGMYDGQLMNEPVREFVENCDCVLGIGVVMTDFNSGCFTARLAVENTINIHSESVDVGEVSFPNVFMKDVLDGLNRQIRPMQVNAPQATGCGKPEIPASGEISVGYLYPRLEQMLKSDDIIIAETGTCSMGLGFARLPTNVQFHNQTLWGSIGWATPAAFGAAVAAPQRRVILLTGEGSHQLTVQEISQFGRMGLKPIILVLNNNGYLIERLLCKQPEASYNNLAGWEYSKLPEALGCKQWFCCRVTRCDELDDALLQAENAQHGSYIEIVTGRYEAPELATKLHQSLTALYSA</sequence>
<dbReference type="SUPFAM" id="SSF52467">
    <property type="entry name" value="DHS-like NAD/FAD-binding domain"/>
    <property type="match status" value="1"/>
</dbReference>
<dbReference type="RefSeq" id="WP_087489804.1">
    <property type="nucleotide sequence ID" value="NZ_CP015579.1"/>
</dbReference>
<dbReference type="Pfam" id="PF02775">
    <property type="entry name" value="TPP_enzyme_C"/>
    <property type="match status" value="1"/>
</dbReference>
<keyword evidence="6 9" id="KW-0460">Magnesium</keyword>
<organism evidence="14 17">
    <name type="scientific">Tatumella citrea</name>
    <name type="common">Pantoea citrea</name>
    <dbReference type="NCBI Taxonomy" id="53336"/>
    <lineage>
        <taxon>Bacteria</taxon>
        <taxon>Pseudomonadati</taxon>
        <taxon>Pseudomonadota</taxon>
        <taxon>Gammaproteobacteria</taxon>
        <taxon>Enterobacterales</taxon>
        <taxon>Erwiniaceae</taxon>
        <taxon>Tatumella</taxon>
    </lineage>
</organism>
<evidence type="ECO:0000313" key="14">
    <source>
        <dbReference type="EMBL" id="ARU95447.1"/>
    </source>
</evidence>
<dbReference type="Pfam" id="PF00205">
    <property type="entry name" value="TPP_enzyme_M"/>
    <property type="match status" value="1"/>
</dbReference>
<gene>
    <name evidence="14" type="ORF">A7K98_17870</name>
    <name evidence="15" type="ORF">A7K99_17855</name>
</gene>
<evidence type="ECO:0000256" key="1">
    <source>
        <dbReference type="ARBA" id="ARBA00001920"/>
    </source>
</evidence>
<dbReference type="OrthoDB" id="9785953at2"/>
<evidence type="ECO:0000256" key="3">
    <source>
        <dbReference type="ARBA" id="ARBA00007812"/>
    </source>
</evidence>
<dbReference type="Gene3D" id="3.40.50.1220">
    <property type="entry name" value="TPP-binding domain"/>
    <property type="match status" value="1"/>
</dbReference>
<evidence type="ECO:0000256" key="5">
    <source>
        <dbReference type="ARBA" id="ARBA00022793"/>
    </source>
</evidence>
<keyword evidence="16" id="KW-1185">Reference proteome</keyword>
<dbReference type="GO" id="GO:0000949">
    <property type="term" value="P:aromatic amino acid family catabolic process to alcohol via Ehrlich pathway"/>
    <property type="evidence" value="ECO:0007669"/>
    <property type="project" value="TreeGrafter"/>
</dbReference>
<keyword evidence="7 10" id="KW-0786">Thiamine pyrophosphate</keyword>
<evidence type="ECO:0000256" key="10">
    <source>
        <dbReference type="RuleBase" id="RU362132"/>
    </source>
</evidence>
<dbReference type="CDD" id="cd02005">
    <property type="entry name" value="TPP_PDC_IPDC"/>
    <property type="match status" value="1"/>
</dbReference>
<evidence type="ECO:0000256" key="2">
    <source>
        <dbReference type="ARBA" id="ARBA00001964"/>
    </source>
</evidence>
<evidence type="ECO:0000256" key="9">
    <source>
        <dbReference type="PIRSR" id="PIRSR036565-2"/>
    </source>
</evidence>
<evidence type="ECO:0000259" key="12">
    <source>
        <dbReference type="Pfam" id="PF02775"/>
    </source>
</evidence>
<dbReference type="InterPro" id="IPR047213">
    <property type="entry name" value="TPP_PYR_PDC_IPDC-like"/>
</dbReference>
<dbReference type="InterPro" id="IPR012110">
    <property type="entry name" value="PDC/IPDC-like"/>
</dbReference>
<dbReference type="Proteomes" id="UP000195814">
    <property type="component" value="Chromosome"/>
</dbReference>
<dbReference type="CDD" id="cd07038">
    <property type="entry name" value="TPP_PYR_PDC_IPDC_like"/>
    <property type="match status" value="1"/>
</dbReference>
<dbReference type="KEGG" id="tci:A7K98_17870"/>